<evidence type="ECO:0000256" key="2">
    <source>
        <dbReference type="SAM" id="Phobius"/>
    </source>
</evidence>
<keyword evidence="2" id="KW-1133">Transmembrane helix</keyword>
<evidence type="ECO:0000313" key="3">
    <source>
        <dbReference type="EMBL" id="GFH58573.1"/>
    </source>
</evidence>
<evidence type="ECO:0000313" key="4">
    <source>
        <dbReference type="Proteomes" id="UP001054902"/>
    </source>
</evidence>
<proteinExistence type="predicted"/>
<feature type="region of interest" description="Disordered" evidence="1">
    <location>
        <begin position="141"/>
        <end position="167"/>
    </location>
</feature>
<evidence type="ECO:0000256" key="1">
    <source>
        <dbReference type="SAM" id="MobiDB-lite"/>
    </source>
</evidence>
<feature type="compositionally biased region" description="Low complexity" evidence="1">
    <location>
        <begin position="155"/>
        <end position="167"/>
    </location>
</feature>
<dbReference type="AlphaFoldDB" id="A0AAD3D6E0"/>
<sequence>MGVAEQNIFENESFLEMIYSSISGYVVVVGAVLIVFILSLFIPRGIKRELFNSERRRYAHSQFYIGKLLERTNLVKSFNRLKYESLKNIDTSQLYANEADNDDLSPLERVEEGMGYQSIFRVRPKNVEERREMRKIEANLSSLMDREVSPSTRASESTSGTHSSSGLFSLSSQEWQNVQLCTPENKENLLPNDKPPLGRSTPKTPKVYIGSPLSVVTDGFRNGGFIILSNGDKDQNILNYLNENGVKYRIVNALDPKHKKRAKKLSAISGITGLYPQIIFIDASKTPIYIGSRESILALQKNQKLSIESLQAFAKGHECDQILTEISNADLDTSYFSV</sequence>
<comment type="caution">
    <text evidence="3">The sequence shown here is derived from an EMBL/GenBank/DDBJ whole genome shotgun (WGS) entry which is preliminary data.</text>
</comment>
<keyword evidence="2" id="KW-0812">Transmembrane</keyword>
<name>A0AAD3D6E0_9STRA</name>
<accession>A0AAD3D6E0</accession>
<protein>
    <submittedName>
        <fullName evidence="3">Uncharacterized protein</fullName>
    </submittedName>
</protein>
<dbReference type="EMBL" id="BLLK01000062">
    <property type="protein sequence ID" value="GFH58573.1"/>
    <property type="molecule type" value="Genomic_DNA"/>
</dbReference>
<reference evidence="3 4" key="1">
    <citation type="journal article" date="2021" name="Sci. Rep.">
        <title>The genome of the diatom Chaetoceros tenuissimus carries an ancient integrated fragment of an extant virus.</title>
        <authorList>
            <person name="Hongo Y."/>
            <person name="Kimura K."/>
            <person name="Takaki Y."/>
            <person name="Yoshida Y."/>
            <person name="Baba S."/>
            <person name="Kobayashi G."/>
            <person name="Nagasaki K."/>
            <person name="Hano T."/>
            <person name="Tomaru Y."/>
        </authorList>
    </citation>
    <scope>NUCLEOTIDE SEQUENCE [LARGE SCALE GENOMIC DNA]</scope>
    <source>
        <strain evidence="3 4">NIES-3715</strain>
    </source>
</reference>
<keyword evidence="4" id="KW-1185">Reference proteome</keyword>
<keyword evidence="2" id="KW-0472">Membrane</keyword>
<organism evidence="3 4">
    <name type="scientific">Chaetoceros tenuissimus</name>
    <dbReference type="NCBI Taxonomy" id="426638"/>
    <lineage>
        <taxon>Eukaryota</taxon>
        <taxon>Sar</taxon>
        <taxon>Stramenopiles</taxon>
        <taxon>Ochrophyta</taxon>
        <taxon>Bacillariophyta</taxon>
        <taxon>Coscinodiscophyceae</taxon>
        <taxon>Chaetocerotophycidae</taxon>
        <taxon>Chaetocerotales</taxon>
        <taxon>Chaetocerotaceae</taxon>
        <taxon>Chaetoceros</taxon>
    </lineage>
</organism>
<feature type="transmembrane region" description="Helical" evidence="2">
    <location>
        <begin position="22"/>
        <end position="42"/>
    </location>
</feature>
<gene>
    <name evidence="3" type="ORF">CTEN210_15049</name>
</gene>
<dbReference type="Proteomes" id="UP001054902">
    <property type="component" value="Unassembled WGS sequence"/>
</dbReference>
<feature type="region of interest" description="Disordered" evidence="1">
    <location>
        <begin position="183"/>
        <end position="204"/>
    </location>
</feature>